<evidence type="ECO:0000256" key="3">
    <source>
        <dbReference type="ARBA" id="ARBA00022692"/>
    </source>
</evidence>
<gene>
    <name evidence="14" type="ORF">PHET_00190</name>
</gene>
<evidence type="ECO:0000256" key="6">
    <source>
        <dbReference type="ARBA" id="ARBA00023136"/>
    </source>
</evidence>
<keyword evidence="15" id="KW-1185">Reference proteome</keyword>
<feature type="signal peptide" evidence="12">
    <location>
        <begin position="1"/>
        <end position="29"/>
    </location>
</feature>
<feature type="transmembrane region" description="Helical" evidence="11">
    <location>
        <begin position="285"/>
        <end position="310"/>
    </location>
</feature>
<dbReference type="GO" id="GO:0005886">
    <property type="term" value="C:plasma membrane"/>
    <property type="evidence" value="ECO:0007669"/>
    <property type="project" value="UniProtKB-SubCell"/>
</dbReference>
<evidence type="ECO:0000256" key="11">
    <source>
        <dbReference type="SAM" id="Phobius"/>
    </source>
</evidence>
<comment type="similarity">
    <text evidence="9">Belongs to the G-protein coupled receptor 1 family.</text>
</comment>
<comment type="subcellular location">
    <subcellularLocation>
        <location evidence="1">Cell membrane</location>
        <topology evidence="1">Multi-pass membrane protein</topology>
    </subcellularLocation>
</comment>
<evidence type="ECO:0000259" key="13">
    <source>
        <dbReference type="PROSITE" id="PS50262"/>
    </source>
</evidence>
<dbReference type="GO" id="GO:0045202">
    <property type="term" value="C:synapse"/>
    <property type="evidence" value="ECO:0007669"/>
    <property type="project" value="TreeGrafter"/>
</dbReference>
<feature type="compositionally biased region" description="Polar residues" evidence="10">
    <location>
        <begin position="400"/>
        <end position="425"/>
    </location>
</feature>
<dbReference type="PANTHER" id="PTHR24247:SF191">
    <property type="entry name" value="MUSCARINIC ACETYLCHOLINE RECEPTOR, B-TYPE, ISOFORM A"/>
    <property type="match status" value="1"/>
</dbReference>
<dbReference type="InterPro" id="IPR000276">
    <property type="entry name" value="GPCR_Rhodpsn"/>
</dbReference>
<evidence type="ECO:0000256" key="1">
    <source>
        <dbReference type="ARBA" id="ARBA00004651"/>
    </source>
</evidence>
<feature type="compositionally biased region" description="Basic and acidic residues" evidence="10">
    <location>
        <begin position="430"/>
        <end position="451"/>
    </location>
</feature>
<dbReference type="GO" id="GO:0007197">
    <property type="term" value="P:adenylate cyclase-inhibiting G protein-coupled acetylcholine receptor signaling pathway"/>
    <property type="evidence" value="ECO:0007669"/>
    <property type="project" value="TreeGrafter"/>
</dbReference>
<evidence type="ECO:0000256" key="12">
    <source>
        <dbReference type="SAM" id="SignalP"/>
    </source>
</evidence>
<keyword evidence="12" id="KW-0732">Signal</keyword>
<evidence type="ECO:0000256" key="2">
    <source>
        <dbReference type="ARBA" id="ARBA00022475"/>
    </source>
</evidence>
<dbReference type="Pfam" id="PF00001">
    <property type="entry name" value="7tm_1"/>
    <property type="match status" value="2"/>
</dbReference>
<feature type="transmembrane region" description="Helical" evidence="11">
    <location>
        <begin position="330"/>
        <end position="355"/>
    </location>
</feature>
<dbReference type="OrthoDB" id="10071887at2759"/>
<evidence type="ECO:0000256" key="5">
    <source>
        <dbReference type="ARBA" id="ARBA00023040"/>
    </source>
</evidence>
<feature type="region of interest" description="Disordered" evidence="10">
    <location>
        <begin position="400"/>
        <end position="451"/>
    </location>
</feature>
<feature type="chain" id="PRO_5035171336" evidence="12">
    <location>
        <begin position="30"/>
        <end position="1016"/>
    </location>
</feature>
<feature type="compositionally biased region" description="Polar residues" evidence="10">
    <location>
        <begin position="720"/>
        <end position="729"/>
    </location>
</feature>
<feature type="region of interest" description="Disordered" evidence="10">
    <location>
        <begin position="710"/>
        <end position="729"/>
    </location>
</feature>
<dbReference type="Proteomes" id="UP000748531">
    <property type="component" value="Unassembled WGS sequence"/>
</dbReference>
<dbReference type="SMART" id="SM01381">
    <property type="entry name" value="7TM_GPCR_Srsx"/>
    <property type="match status" value="1"/>
</dbReference>
<dbReference type="PRINTS" id="PR00237">
    <property type="entry name" value="GPCRRHODOPSN"/>
</dbReference>
<dbReference type="Gene3D" id="1.20.1070.10">
    <property type="entry name" value="Rhodopsin 7-helix transmembrane proteins"/>
    <property type="match status" value="2"/>
</dbReference>
<evidence type="ECO:0000256" key="7">
    <source>
        <dbReference type="ARBA" id="ARBA00023170"/>
    </source>
</evidence>
<keyword evidence="5 9" id="KW-0297">G-protein coupled receptor</keyword>
<keyword evidence="7 9" id="KW-0675">Receptor</keyword>
<dbReference type="GO" id="GO:0016907">
    <property type="term" value="F:G protein-coupled acetylcholine receptor activity"/>
    <property type="evidence" value="ECO:0007669"/>
    <property type="project" value="TreeGrafter"/>
</dbReference>
<evidence type="ECO:0000256" key="9">
    <source>
        <dbReference type="RuleBase" id="RU000688"/>
    </source>
</evidence>
<keyword evidence="4 11" id="KW-1133">Transmembrane helix</keyword>
<evidence type="ECO:0000313" key="15">
    <source>
        <dbReference type="Proteomes" id="UP000748531"/>
    </source>
</evidence>
<feature type="domain" description="G-protein coupled receptors family 1 profile" evidence="13">
    <location>
        <begin position="185"/>
        <end position="994"/>
    </location>
</feature>
<protein>
    <submittedName>
        <fullName evidence="14">7 transmembrane receptor</fullName>
    </submittedName>
</protein>
<dbReference type="AlphaFoldDB" id="A0A8J4SU21"/>
<proteinExistence type="inferred from homology"/>
<dbReference type="SUPFAM" id="SSF81321">
    <property type="entry name" value="Family A G protein-coupled receptor-like"/>
    <property type="match status" value="2"/>
</dbReference>
<keyword evidence="6 11" id="KW-0472">Membrane</keyword>
<accession>A0A8J4SU21</accession>
<comment type="caution">
    <text evidence="14">The sequence shown here is derived from an EMBL/GenBank/DDBJ whole genome shotgun (WGS) entry which is preliminary data.</text>
</comment>
<dbReference type="GO" id="GO:0007187">
    <property type="term" value="P:G protein-coupled receptor signaling pathway, coupled to cyclic nucleotide second messenger"/>
    <property type="evidence" value="ECO:0007669"/>
    <property type="project" value="TreeGrafter"/>
</dbReference>
<feature type="transmembrane region" description="Helical" evidence="11">
    <location>
        <begin position="933"/>
        <end position="951"/>
    </location>
</feature>
<evidence type="ECO:0000256" key="8">
    <source>
        <dbReference type="ARBA" id="ARBA00023224"/>
    </source>
</evidence>
<organism evidence="14 15">
    <name type="scientific">Paragonimus heterotremus</name>
    <dbReference type="NCBI Taxonomy" id="100268"/>
    <lineage>
        <taxon>Eukaryota</taxon>
        <taxon>Metazoa</taxon>
        <taxon>Spiralia</taxon>
        <taxon>Lophotrochozoa</taxon>
        <taxon>Platyhelminthes</taxon>
        <taxon>Trematoda</taxon>
        <taxon>Digenea</taxon>
        <taxon>Plagiorchiida</taxon>
        <taxon>Troglotremata</taxon>
        <taxon>Troglotrematidae</taxon>
        <taxon>Paragonimus</taxon>
    </lineage>
</organism>
<reference evidence="14" key="1">
    <citation type="submission" date="2019-05" db="EMBL/GenBank/DDBJ databases">
        <title>Annotation for the trematode Paragonimus heterotremus.</title>
        <authorList>
            <person name="Choi Y.-J."/>
        </authorList>
    </citation>
    <scope>NUCLEOTIDE SEQUENCE</scope>
    <source>
        <strain evidence="14">LC</strain>
    </source>
</reference>
<sequence length="1016" mass="113945">MMEKSSHFRCPSFVICYMSLLRHFLLCSAKQPNPQDPEGFSNSKYSTIQDVSNLPVDISQTYLHWSKWQYERVMDQLRNRTDIDKFTTNKTLGDRHQLTQITANHARASDRVETFVHSTPKQTIISPKKLLAFTSTYGIETTMSTLPFNSSYGLQPNTTSPKYSTEVIVILYLLTEIASFITVFGNLLVLVSFIVERALRTATNYFIASLAVTDLLIGIFSMNLYTFYVIFDRWPLGRLACDLWLLLDYTACLTSQYTVLIITIDRFFSVRIPAKYRNWRTDRKVGIMVAITWIIPLSVFTLCIIVWPYFPTSTSPRGLEECYAEFSYDPVFNTIFILCYFWLTLCVMIGLYVGIYKVAEDLQKRSDEKRNRVSGLIANTNLTATSTKLSGQSKSKTAVLQQKHIQSTLPHSSSSMVGANESSGFDSDEEQKKQLEGRKRVKETVDHKHSDKIKLPVKPADILSVPVKTPQKQPPSNVTNRMTYNPARKIEEVNVLQPSQSKLEFNENSTARNLDFVPNGLVKPSGMGARATCAVNSKSSRSKTQCPLHGKASNLKGCELSEGTKNSPASVTLKISSPVLSDDDSGFEVNGLNEYFPKYTYLPPSPALCICSDLEEEETSELTVVTATPVENSASSCRKISQVNVISSANNSASSESVSVKASYLSPNKPSEKVSAVVSVTPQQSDPDYHNRVMEAFRRRMAANNLPISESQDSGYAASQHPSISRQNMQPVRQTVSHTEALNVKAQPSTSDEYSVTDFMSAIVGKETGNGFDSSLLNYKSAQPIGDQDGTSPIWKPQPYSELDNFSIAYSMHGGACYSHSDTTQCVESQQECLICAAQQDSDTNQSSSSYADYEGASLVERKCCCYSVGLSEERRKSFLETRNNRISKLFLPCIKLNRTKLPTLAQIKDRLFTKKNKATVERGRRENRARKALRTITIILGAFVICWTPYHVLSVVKGICDDQNIKYSCIDDRLFSVAYWLCYMNSPINPFCYALANAQFKKTFIRILHGDLRRT</sequence>
<keyword evidence="8 9" id="KW-0807">Transducer</keyword>
<keyword evidence="2" id="KW-1003">Cell membrane</keyword>
<feature type="transmembrane region" description="Helical" evidence="11">
    <location>
        <begin position="169"/>
        <end position="193"/>
    </location>
</feature>
<keyword evidence="3 9" id="KW-0812">Transmembrane</keyword>
<evidence type="ECO:0000256" key="10">
    <source>
        <dbReference type="SAM" id="MobiDB-lite"/>
    </source>
</evidence>
<name>A0A8J4SU21_9TREM</name>
<dbReference type="PROSITE" id="PS00237">
    <property type="entry name" value="G_PROTEIN_RECEP_F1_1"/>
    <property type="match status" value="1"/>
</dbReference>
<dbReference type="PANTHER" id="PTHR24247">
    <property type="entry name" value="5-HYDROXYTRYPTAMINE RECEPTOR"/>
    <property type="match status" value="1"/>
</dbReference>
<evidence type="ECO:0000256" key="4">
    <source>
        <dbReference type="ARBA" id="ARBA00022989"/>
    </source>
</evidence>
<dbReference type="InterPro" id="IPR017452">
    <property type="entry name" value="GPCR_Rhodpsn_7TM"/>
</dbReference>
<dbReference type="GO" id="GO:0004993">
    <property type="term" value="F:G protein-coupled serotonin receptor activity"/>
    <property type="evidence" value="ECO:0007669"/>
    <property type="project" value="TreeGrafter"/>
</dbReference>
<feature type="transmembrane region" description="Helical" evidence="11">
    <location>
        <begin position="243"/>
        <end position="264"/>
    </location>
</feature>
<feature type="transmembrane region" description="Helical" evidence="11">
    <location>
        <begin position="205"/>
        <end position="231"/>
    </location>
</feature>
<dbReference type="EMBL" id="LUCH01000049">
    <property type="protein sequence ID" value="KAF5406278.1"/>
    <property type="molecule type" value="Genomic_DNA"/>
</dbReference>
<evidence type="ECO:0000313" key="14">
    <source>
        <dbReference type="EMBL" id="KAF5406278.1"/>
    </source>
</evidence>
<dbReference type="GO" id="GO:0030425">
    <property type="term" value="C:dendrite"/>
    <property type="evidence" value="ECO:0007669"/>
    <property type="project" value="TreeGrafter"/>
</dbReference>
<dbReference type="PROSITE" id="PS50262">
    <property type="entry name" value="G_PROTEIN_RECEP_F1_2"/>
    <property type="match status" value="1"/>
</dbReference>